<organism evidence="1 2">
    <name type="scientific">Canna indica</name>
    <name type="common">Indian-shot</name>
    <dbReference type="NCBI Taxonomy" id="4628"/>
    <lineage>
        <taxon>Eukaryota</taxon>
        <taxon>Viridiplantae</taxon>
        <taxon>Streptophyta</taxon>
        <taxon>Embryophyta</taxon>
        <taxon>Tracheophyta</taxon>
        <taxon>Spermatophyta</taxon>
        <taxon>Magnoliopsida</taxon>
        <taxon>Liliopsida</taxon>
        <taxon>Zingiberales</taxon>
        <taxon>Cannaceae</taxon>
        <taxon>Canna</taxon>
    </lineage>
</organism>
<gene>
    <name evidence="1" type="ORF">Cni_G21233</name>
</gene>
<dbReference type="AlphaFoldDB" id="A0AAQ3QKH9"/>
<name>A0AAQ3QKH9_9LILI</name>
<dbReference type="EMBL" id="CP136895">
    <property type="protein sequence ID" value="WOL12466.1"/>
    <property type="molecule type" value="Genomic_DNA"/>
</dbReference>
<accession>A0AAQ3QKH9</accession>
<evidence type="ECO:0000313" key="1">
    <source>
        <dbReference type="EMBL" id="WOL12466.1"/>
    </source>
</evidence>
<evidence type="ECO:0000313" key="2">
    <source>
        <dbReference type="Proteomes" id="UP001327560"/>
    </source>
</evidence>
<sequence length="51" mass="5208">MRVEQLVMEAQARSLMAAGDGSVGAPSAASMGMVVSLPQAQGAFGYNFGLF</sequence>
<keyword evidence="2" id="KW-1185">Reference proteome</keyword>
<protein>
    <submittedName>
        <fullName evidence="1">Uncharacterized protein</fullName>
    </submittedName>
</protein>
<reference evidence="1 2" key="1">
    <citation type="submission" date="2023-10" db="EMBL/GenBank/DDBJ databases">
        <title>Chromosome-scale genome assembly provides insights into flower coloration mechanisms of Canna indica.</title>
        <authorList>
            <person name="Li C."/>
        </authorList>
    </citation>
    <scope>NUCLEOTIDE SEQUENCE [LARGE SCALE GENOMIC DNA]</scope>
    <source>
        <tissue evidence="1">Flower</tissue>
    </source>
</reference>
<dbReference type="Proteomes" id="UP001327560">
    <property type="component" value="Chromosome 6"/>
</dbReference>
<proteinExistence type="predicted"/>